<feature type="non-terminal residue" evidence="1">
    <location>
        <position position="218"/>
    </location>
</feature>
<sequence>MNSDLSALAEVRSGSLVGGIGDFGERLVGGPFEFLQFSFSGRIGDDFGGEKCHFALLLGVDGYNLQGVGGAGFDDGISGLGRIASLHLFSSLQVDGAIVGLRDFRGACLRADRTLLLICDDVRAAEHVYRTLCPFFAVRVFDKRGGGRCRSTRRASRIGARLRTILLYHCRRATGAETVLQPARAVGMIGFSALRVNKSNESSDTDEHEHRRRHFNLE</sequence>
<keyword evidence="2" id="KW-1185">Reference proteome</keyword>
<name>A0AAV5X128_9BILA</name>
<dbReference type="Proteomes" id="UP001432322">
    <property type="component" value="Unassembled WGS sequence"/>
</dbReference>
<proteinExistence type="predicted"/>
<protein>
    <recommendedName>
        <fullName evidence="3">Ribosomal protein</fullName>
    </recommendedName>
</protein>
<organism evidence="1 2">
    <name type="scientific">Pristionchus fissidentatus</name>
    <dbReference type="NCBI Taxonomy" id="1538716"/>
    <lineage>
        <taxon>Eukaryota</taxon>
        <taxon>Metazoa</taxon>
        <taxon>Ecdysozoa</taxon>
        <taxon>Nematoda</taxon>
        <taxon>Chromadorea</taxon>
        <taxon>Rhabditida</taxon>
        <taxon>Rhabditina</taxon>
        <taxon>Diplogasteromorpha</taxon>
        <taxon>Diplogasteroidea</taxon>
        <taxon>Neodiplogasteridae</taxon>
        <taxon>Pristionchus</taxon>
    </lineage>
</organism>
<dbReference type="AlphaFoldDB" id="A0AAV5X128"/>
<evidence type="ECO:0000313" key="1">
    <source>
        <dbReference type="EMBL" id="GMT36630.1"/>
    </source>
</evidence>
<comment type="caution">
    <text evidence="1">The sequence shown here is derived from an EMBL/GenBank/DDBJ whole genome shotgun (WGS) entry which is preliminary data.</text>
</comment>
<reference evidence="1" key="1">
    <citation type="submission" date="2023-10" db="EMBL/GenBank/DDBJ databases">
        <title>Genome assembly of Pristionchus species.</title>
        <authorList>
            <person name="Yoshida K."/>
            <person name="Sommer R.J."/>
        </authorList>
    </citation>
    <scope>NUCLEOTIDE SEQUENCE</scope>
    <source>
        <strain evidence="1">RS5133</strain>
    </source>
</reference>
<gene>
    <name evidence="1" type="ORF">PFISCL1PPCAC_27927</name>
</gene>
<evidence type="ECO:0000313" key="2">
    <source>
        <dbReference type="Proteomes" id="UP001432322"/>
    </source>
</evidence>
<evidence type="ECO:0008006" key="3">
    <source>
        <dbReference type="Google" id="ProtNLM"/>
    </source>
</evidence>
<dbReference type="EMBL" id="BTSY01000007">
    <property type="protein sequence ID" value="GMT36630.1"/>
    <property type="molecule type" value="Genomic_DNA"/>
</dbReference>
<accession>A0AAV5X128</accession>